<evidence type="ECO:0000313" key="1">
    <source>
        <dbReference type="EMBL" id="KAF9793405.1"/>
    </source>
</evidence>
<comment type="caution">
    <text evidence="1">The sequence shown here is derived from an EMBL/GenBank/DDBJ whole genome shotgun (WGS) entry which is preliminary data.</text>
</comment>
<dbReference type="EMBL" id="WIUZ02000001">
    <property type="protein sequence ID" value="KAF9793405.1"/>
    <property type="molecule type" value="Genomic_DNA"/>
</dbReference>
<gene>
    <name evidence="1" type="ORF">BJ322DRAFT_1207753</name>
</gene>
<sequence>MAATLNEDVLTLIFSHTFDFDVLRTTAAAIGTRNQHPLHRVVLRRFLQLPLCLSSENLEDSEALINHFVHNAEHAHLVRDIVIVLGPSRKYIAEHRELRNAHLPEDSKQPERAEALVKLLPELLKHTKNLQYLDWSKSPPPNRETFEELTEHSSITHLSLDCSEKSVDFPDPGESRTGANIKILFSSIGPKVPSLDLRNVDEEVFKVIERELPPLKTVRNLKLDLTCGVWDWDGFGSPQQGPTEHYRFPRISGHVQEFDLKIADLLARQQKGPVELVDTKRLKKLKVEVVPCFGWTCIEFVRLFSGFTSADFSSLTHLVIDDFIRDTRRWTIGGEAGWEEGGRAYVGIHELTASLPQLRHLWVNERVLAVPSFDNRDNHWDANPFEWQSQDTIMSRTVNSPRWELLGRTFEKLESLRVGFGQLNATWVAQVLSHCDHTRLRAFGFDWEWQSIEPGAVSELIATLSRFESLTDLHILHPYPALSATTDYTDYDVTRLAILHIHESEEVKGLVKELLSGLPGLYRVGIGRSSVWERQTRWKEGESDELHVQRLHKAEVPPFYNAGSSHPSIDLGERDGYPAIKDVLRLLEDLR</sequence>
<dbReference type="AlphaFoldDB" id="A0A9P6HS33"/>
<name>A0A9P6HS33_9AGAM</name>
<dbReference type="Proteomes" id="UP000736335">
    <property type="component" value="Unassembled WGS sequence"/>
</dbReference>
<reference evidence="1" key="2">
    <citation type="submission" date="2020-11" db="EMBL/GenBank/DDBJ databases">
        <authorList>
            <consortium name="DOE Joint Genome Institute"/>
            <person name="Kuo A."/>
            <person name="Miyauchi S."/>
            <person name="Kiss E."/>
            <person name="Drula E."/>
            <person name="Kohler A."/>
            <person name="Sanchez-Garcia M."/>
            <person name="Andreopoulos B."/>
            <person name="Barry K.W."/>
            <person name="Bonito G."/>
            <person name="Buee M."/>
            <person name="Carver A."/>
            <person name="Chen C."/>
            <person name="Cichocki N."/>
            <person name="Clum A."/>
            <person name="Culley D."/>
            <person name="Crous P.W."/>
            <person name="Fauchery L."/>
            <person name="Girlanda M."/>
            <person name="Hayes R."/>
            <person name="Keri Z."/>
            <person name="Labutti K."/>
            <person name="Lipzen A."/>
            <person name="Lombard V."/>
            <person name="Magnuson J."/>
            <person name="Maillard F."/>
            <person name="Morin E."/>
            <person name="Murat C."/>
            <person name="Nolan M."/>
            <person name="Ohm R."/>
            <person name="Pangilinan J."/>
            <person name="Pereira M."/>
            <person name="Perotto S."/>
            <person name="Peter M."/>
            <person name="Riley R."/>
            <person name="Sitrit Y."/>
            <person name="Stielow B."/>
            <person name="Szollosi G."/>
            <person name="Zifcakova L."/>
            <person name="Stursova M."/>
            <person name="Spatafora J.W."/>
            <person name="Tedersoo L."/>
            <person name="Vaario L.-M."/>
            <person name="Yamada A."/>
            <person name="Yan M."/>
            <person name="Wang P."/>
            <person name="Xu J."/>
            <person name="Bruns T."/>
            <person name="Baldrian P."/>
            <person name="Vilgalys R."/>
            <person name="Henrissat B."/>
            <person name="Grigoriev I.V."/>
            <person name="Hibbett D."/>
            <person name="Nagy L.G."/>
            <person name="Martin F.M."/>
        </authorList>
    </citation>
    <scope>NUCLEOTIDE SEQUENCE</scope>
    <source>
        <strain evidence="1">UH-Tt-Lm1</strain>
    </source>
</reference>
<accession>A0A9P6HS33</accession>
<evidence type="ECO:0000313" key="2">
    <source>
        <dbReference type="Proteomes" id="UP000736335"/>
    </source>
</evidence>
<dbReference type="OrthoDB" id="3015518at2759"/>
<protein>
    <submittedName>
        <fullName evidence="1">Uncharacterized protein</fullName>
    </submittedName>
</protein>
<organism evidence="1 2">
    <name type="scientific">Thelephora terrestris</name>
    <dbReference type="NCBI Taxonomy" id="56493"/>
    <lineage>
        <taxon>Eukaryota</taxon>
        <taxon>Fungi</taxon>
        <taxon>Dikarya</taxon>
        <taxon>Basidiomycota</taxon>
        <taxon>Agaricomycotina</taxon>
        <taxon>Agaricomycetes</taxon>
        <taxon>Thelephorales</taxon>
        <taxon>Thelephoraceae</taxon>
        <taxon>Thelephora</taxon>
    </lineage>
</organism>
<keyword evidence="2" id="KW-1185">Reference proteome</keyword>
<reference evidence="1" key="1">
    <citation type="journal article" date="2020" name="Nat. Commun.">
        <title>Large-scale genome sequencing of mycorrhizal fungi provides insights into the early evolution of symbiotic traits.</title>
        <authorList>
            <person name="Miyauchi S."/>
            <person name="Kiss E."/>
            <person name="Kuo A."/>
            <person name="Drula E."/>
            <person name="Kohler A."/>
            <person name="Sanchez-Garcia M."/>
            <person name="Morin E."/>
            <person name="Andreopoulos B."/>
            <person name="Barry K.W."/>
            <person name="Bonito G."/>
            <person name="Buee M."/>
            <person name="Carver A."/>
            <person name="Chen C."/>
            <person name="Cichocki N."/>
            <person name="Clum A."/>
            <person name="Culley D."/>
            <person name="Crous P.W."/>
            <person name="Fauchery L."/>
            <person name="Girlanda M."/>
            <person name="Hayes R.D."/>
            <person name="Keri Z."/>
            <person name="LaButti K."/>
            <person name="Lipzen A."/>
            <person name="Lombard V."/>
            <person name="Magnuson J."/>
            <person name="Maillard F."/>
            <person name="Murat C."/>
            <person name="Nolan M."/>
            <person name="Ohm R.A."/>
            <person name="Pangilinan J."/>
            <person name="Pereira M.F."/>
            <person name="Perotto S."/>
            <person name="Peter M."/>
            <person name="Pfister S."/>
            <person name="Riley R."/>
            <person name="Sitrit Y."/>
            <person name="Stielow J.B."/>
            <person name="Szollosi G."/>
            <person name="Zifcakova L."/>
            <person name="Stursova M."/>
            <person name="Spatafora J.W."/>
            <person name="Tedersoo L."/>
            <person name="Vaario L.M."/>
            <person name="Yamada A."/>
            <person name="Yan M."/>
            <person name="Wang P."/>
            <person name="Xu J."/>
            <person name="Bruns T."/>
            <person name="Baldrian P."/>
            <person name="Vilgalys R."/>
            <person name="Dunand C."/>
            <person name="Henrissat B."/>
            <person name="Grigoriev I.V."/>
            <person name="Hibbett D."/>
            <person name="Nagy L.G."/>
            <person name="Martin F.M."/>
        </authorList>
    </citation>
    <scope>NUCLEOTIDE SEQUENCE</scope>
    <source>
        <strain evidence="1">UH-Tt-Lm1</strain>
    </source>
</reference>
<proteinExistence type="predicted"/>